<feature type="domain" description="Cytochrome c oxidase subunit IV bacterial aa3 type" evidence="2">
    <location>
        <begin position="6"/>
        <end position="49"/>
    </location>
</feature>
<dbReference type="Proteomes" id="UP001148313">
    <property type="component" value="Unassembled WGS sequence"/>
</dbReference>
<dbReference type="SUPFAM" id="SSF81469">
    <property type="entry name" value="Bacterial aa3 type cytochrome c oxidase subunit IV"/>
    <property type="match status" value="1"/>
</dbReference>
<dbReference type="InterPro" id="IPR012422">
    <property type="entry name" value="Cyt_c_oxidase_su4_bac-aa3"/>
</dbReference>
<comment type="caution">
    <text evidence="3">The sequence shown here is derived from an EMBL/GenBank/DDBJ whole genome shotgun (WGS) entry which is preliminary data.</text>
</comment>
<feature type="transmembrane region" description="Helical" evidence="1">
    <location>
        <begin position="30"/>
        <end position="49"/>
    </location>
</feature>
<evidence type="ECO:0000313" key="3">
    <source>
        <dbReference type="EMBL" id="MDA4847184.1"/>
    </source>
</evidence>
<dbReference type="Pfam" id="PF07835">
    <property type="entry name" value="COX4_pro_2"/>
    <property type="match status" value="1"/>
</dbReference>
<keyword evidence="1" id="KW-0472">Membrane</keyword>
<dbReference type="InterPro" id="IPR036596">
    <property type="entry name" value="Cyt-C_aa3_sf"/>
</dbReference>
<organism evidence="3 4">
    <name type="scientific">Hoeflea poritis</name>
    <dbReference type="NCBI Taxonomy" id="2993659"/>
    <lineage>
        <taxon>Bacteria</taxon>
        <taxon>Pseudomonadati</taxon>
        <taxon>Pseudomonadota</taxon>
        <taxon>Alphaproteobacteria</taxon>
        <taxon>Hyphomicrobiales</taxon>
        <taxon>Rhizobiaceae</taxon>
        <taxon>Hoeflea</taxon>
    </lineage>
</organism>
<evidence type="ECO:0000256" key="1">
    <source>
        <dbReference type="SAM" id="Phobius"/>
    </source>
</evidence>
<gene>
    <name evidence="3" type="ORF">OOZ53_17625</name>
</gene>
<evidence type="ECO:0000259" key="2">
    <source>
        <dbReference type="Pfam" id="PF07835"/>
    </source>
</evidence>
<keyword evidence="1" id="KW-0812">Transmembrane</keyword>
<dbReference type="EMBL" id="JAPJZH010000011">
    <property type="protein sequence ID" value="MDA4847184.1"/>
    <property type="molecule type" value="Genomic_DNA"/>
</dbReference>
<protein>
    <submittedName>
        <fullName evidence="3">Aa3-type cytochrome c oxidase subunit IV</fullName>
    </submittedName>
</protein>
<proteinExistence type="predicted"/>
<sequence>MAEQNTGPVETGAEMDYSEHEKTYNMFLSLAKYGTLACIVILIAMAVGFFTAAGFITATLVAIILFAIGFYLLK</sequence>
<name>A0ABT4VR67_9HYPH</name>
<keyword evidence="1" id="KW-1133">Transmembrane helix</keyword>
<dbReference type="RefSeq" id="WP_271090992.1">
    <property type="nucleotide sequence ID" value="NZ_JAPJZH010000011.1"/>
</dbReference>
<evidence type="ECO:0000313" key="4">
    <source>
        <dbReference type="Proteomes" id="UP001148313"/>
    </source>
</evidence>
<reference evidence="3" key="1">
    <citation type="submission" date="2022-11" db="EMBL/GenBank/DDBJ databases">
        <title>Hoeflea poritis sp. nov., isolated from scleractinian coral Porites lutea.</title>
        <authorList>
            <person name="Zhang G."/>
            <person name="Wei Q."/>
            <person name="Cai L."/>
        </authorList>
    </citation>
    <scope>NUCLEOTIDE SEQUENCE</scope>
    <source>
        <strain evidence="3">E7-10</strain>
    </source>
</reference>
<accession>A0ABT4VR67</accession>
<keyword evidence="4" id="KW-1185">Reference proteome</keyword>
<feature type="transmembrane region" description="Helical" evidence="1">
    <location>
        <begin position="55"/>
        <end position="73"/>
    </location>
</feature>
<dbReference type="Gene3D" id="1.20.5.160">
    <property type="entry name" value="Bacterial aa3 type cytochrome c oxidase subunit IV"/>
    <property type="match status" value="1"/>
</dbReference>